<keyword evidence="6 14" id="KW-0808">Transferase</keyword>
<feature type="domain" description="Histidine kinase" evidence="15">
    <location>
        <begin position="245"/>
        <end position="458"/>
    </location>
</feature>
<evidence type="ECO:0000256" key="3">
    <source>
        <dbReference type="ARBA" id="ARBA00022475"/>
    </source>
</evidence>
<dbReference type="KEGG" id="atw:C0099_13225"/>
<evidence type="ECO:0000256" key="12">
    <source>
        <dbReference type="ARBA" id="ARBA00023012"/>
    </source>
</evidence>
<comment type="catalytic activity">
    <reaction evidence="1 14">
        <text>ATP + protein L-histidine = ADP + protein N-phospho-L-histidine.</text>
        <dbReference type="EC" id="2.7.13.3"/>
    </reaction>
</comment>
<evidence type="ECO:0000256" key="4">
    <source>
        <dbReference type="ARBA" id="ARBA00022519"/>
    </source>
</evidence>
<dbReference type="EMBL" id="CP025682">
    <property type="protein sequence ID" value="AUN95806.1"/>
    <property type="molecule type" value="Genomic_DNA"/>
</dbReference>
<dbReference type="Pfam" id="PF21085">
    <property type="entry name" value="CusS"/>
    <property type="match status" value="1"/>
</dbReference>
<keyword evidence="4 14" id="KW-0997">Cell inner membrane</keyword>
<dbReference type="PANTHER" id="PTHR45436">
    <property type="entry name" value="SENSOR HISTIDINE KINASE YKOH"/>
    <property type="match status" value="1"/>
</dbReference>
<dbReference type="SUPFAM" id="SSF55874">
    <property type="entry name" value="ATPase domain of HSP90 chaperone/DNA topoisomerase II/histidine kinase"/>
    <property type="match status" value="1"/>
</dbReference>
<dbReference type="InterPro" id="IPR048590">
    <property type="entry name" value="CusS-like_sensor"/>
</dbReference>
<dbReference type="PANTHER" id="PTHR45436:SF15">
    <property type="entry name" value="SENSOR HISTIDINE KINASE CUSS"/>
    <property type="match status" value="1"/>
</dbReference>
<dbReference type="SMART" id="SM00304">
    <property type="entry name" value="HAMP"/>
    <property type="match status" value="1"/>
</dbReference>
<keyword evidence="11 14" id="KW-1133">Transmembrane helix</keyword>
<feature type="domain" description="HAMP" evidence="16">
    <location>
        <begin position="184"/>
        <end position="237"/>
    </location>
</feature>
<proteinExistence type="predicted"/>
<dbReference type="EC" id="2.7.13.3" evidence="14"/>
<dbReference type="CDD" id="cd06225">
    <property type="entry name" value="HAMP"/>
    <property type="match status" value="1"/>
</dbReference>
<dbReference type="OrthoDB" id="9786919at2"/>
<keyword evidence="18" id="KW-1185">Reference proteome</keyword>
<dbReference type="NCBIfam" id="TIGR01386">
    <property type="entry name" value="cztS_silS_copS"/>
    <property type="match status" value="1"/>
</dbReference>
<evidence type="ECO:0000259" key="16">
    <source>
        <dbReference type="PROSITE" id="PS50885"/>
    </source>
</evidence>
<dbReference type="InterPro" id="IPR006290">
    <property type="entry name" value="CztS_silS_copS"/>
</dbReference>
<name>A0A2I6S962_9RHOO</name>
<keyword evidence="8 14" id="KW-0547">Nucleotide-binding</keyword>
<dbReference type="InterPro" id="IPR005467">
    <property type="entry name" value="His_kinase_dom"/>
</dbReference>
<dbReference type="SMART" id="SM00388">
    <property type="entry name" value="HisKA"/>
    <property type="match status" value="1"/>
</dbReference>
<keyword evidence="13 14" id="KW-0472">Membrane</keyword>
<dbReference type="InterPro" id="IPR003594">
    <property type="entry name" value="HATPase_dom"/>
</dbReference>
<dbReference type="InterPro" id="IPR003660">
    <property type="entry name" value="HAMP_dom"/>
</dbReference>
<evidence type="ECO:0000256" key="5">
    <source>
        <dbReference type="ARBA" id="ARBA00022553"/>
    </source>
</evidence>
<dbReference type="Pfam" id="PF00512">
    <property type="entry name" value="HisKA"/>
    <property type="match status" value="1"/>
</dbReference>
<keyword evidence="7 14" id="KW-0812">Transmembrane</keyword>
<keyword evidence="5" id="KW-0597">Phosphoprotein</keyword>
<evidence type="ECO:0000259" key="15">
    <source>
        <dbReference type="PROSITE" id="PS50109"/>
    </source>
</evidence>
<evidence type="ECO:0000256" key="8">
    <source>
        <dbReference type="ARBA" id="ARBA00022741"/>
    </source>
</evidence>
<evidence type="ECO:0000256" key="14">
    <source>
        <dbReference type="RuleBase" id="RU364088"/>
    </source>
</evidence>
<dbReference type="InterPro" id="IPR050428">
    <property type="entry name" value="TCS_sensor_his_kinase"/>
</dbReference>
<dbReference type="SUPFAM" id="SSF158472">
    <property type="entry name" value="HAMP domain-like"/>
    <property type="match status" value="1"/>
</dbReference>
<dbReference type="InterPro" id="IPR004358">
    <property type="entry name" value="Sig_transdc_His_kin-like_C"/>
</dbReference>
<gene>
    <name evidence="17" type="ORF">C0099_13225</name>
</gene>
<evidence type="ECO:0000256" key="9">
    <source>
        <dbReference type="ARBA" id="ARBA00022777"/>
    </source>
</evidence>
<evidence type="ECO:0000256" key="2">
    <source>
        <dbReference type="ARBA" id="ARBA00004429"/>
    </source>
</evidence>
<evidence type="ECO:0000256" key="7">
    <source>
        <dbReference type="ARBA" id="ARBA00022692"/>
    </source>
</evidence>
<protein>
    <recommendedName>
        <fullName evidence="14">Sensor protein</fullName>
        <ecNumber evidence="14">2.7.13.3</ecNumber>
    </recommendedName>
</protein>
<comment type="function">
    <text evidence="14">Member of a two-component regulatory system.</text>
</comment>
<dbReference type="AlphaFoldDB" id="A0A2I6S962"/>
<dbReference type="PROSITE" id="PS50109">
    <property type="entry name" value="HIS_KIN"/>
    <property type="match status" value="1"/>
</dbReference>
<evidence type="ECO:0000256" key="10">
    <source>
        <dbReference type="ARBA" id="ARBA00022840"/>
    </source>
</evidence>
<sequence>MKPRLSLTARIAWVFALFAALVLAMVGFVIERAVALHFDDLDRHDLGAHVAAVRNLLSRTDSEERFDALAARLDDVLVGHEMVAARIHGADGTPLYALRAGVFDHMPPVADEGGLRRWRHDDHEYIARDALFDVPLAAPRRVEALIALDITHHTHFLDMVRNRLWLAISLAALAAAALGWFAARRGLAPLRRITATASGLSAARLDERLSLHDAPAEVQALVEAFNGMLDRLEEAFRRLDAYSADIAHELRTPVSNLMTATEVALTRARSAEEYRDTLHSNLEEFERMARMISDMLFLAKADQRRLPRAAEAVALADEAQALAEFYEALAEERGVAIRVSGAASVTGDRLMLRRALSNLLSNALRHARSESCIDIVIASDARHVRLSVANAGEDIAPDRVANLFERFHRIEGERERHGEGAGLGLAITRSIVEAHGGRIEVESVDGLTRFTLHLSRAQTEPKAVVTAP</sequence>
<dbReference type="InterPro" id="IPR003661">
    <property type="entry name" value="HisK_dim/P_dom"/>
</dbReference>
<dbReference type="GO" id="GO:0005886">
    <property type="term" value="C:plasma membrane"/>
    <property type="evidence" value="ECO:0007669"/>
    <property type="project" value="UniProtKB-SubCell"/>
</dbReference>
<keyword evidence="9 14" id="KW-0418">Kinase</keyword>
<dbReference type="Gene3D" id="3.30.565.10">
    <property type="entry name" value="Histidine kinase-like ATPase, C-terminal domain"/>
    <property type="match status" value="1"/>
</dbReference>
<dbReference type="Pfam" id="PF02518">
    <property type="entry name" value="HATPase_c"/>
    <property type="match status" value="1"/>
</dbReference>
<dbReference type="Gene3D" id="6.10.340.10">
    <property type="match status" value="1"/>
</dbReference>
<dbReference type="Pfam" id="PF00672">
    <property type="entry name" value="HAMP"/>
    <property type="match status" value="1"/>
</dbReference>
<evidence type="ECO:0000256" key="6">
    <source>
        <dbReference type="ARBA" id="ARBA00022679"/>
    </source>
</evidence>
<keyword evidence="3 14" id="KW-1003">Cell membrane</keyword>
<dbReference type="GO" id="GO:0000155">
    <property type="term" value="F:phosphorelay sensor kinase activity"/>
    <property type="evidence" value="ECO:0007669"/>
    <property type="project" value="InterPro"/>
</dbReference>
<dbReference type="CDD" id="cd00082">
    <property type="entry name" value="HisKA"/>
    <property type="match status" value="1"/>
</dbReference>
<dbReference type="FunFam" id="1.10.287.130:FF:000001">
    <property type="entry name" value="Two-component sensor histidine kinase"/>
    <property type="match status" value="1"/>
</dbReference>
<dbReference type="FunFam" id="3.30.565.10:FF:000006">
    <property type="entry name" value="Sensor histidine kinase WalK"/>
    <property type="match status" value="1"/>
</dbReference>
<keyword evidence="12 14" id="KW-0902">Two-component regulatory system</keyword>
<reference evidence="17 18" key="1">
    <citation type="submission" date="2018-01" db="EMBL/GenBank/DDBJ databases">
        <authorList>
            <person name="Fu G.-Y."/>
        </authorList>
    </citation>
    <scope>NUCLEOTIDE SEQUENCE [LARGE SCALE GENOMIC DNA]</scope>
    <source>
        <strain evidence="17 18">SY39</strain>
    </source>
</reference>
<dbReference type="PRINTS" id="PR00344">
    <property type="entry name" value="BCTRLSENSOR"/>
</dbReference>
<accession>A0A2I6S962</accession>
<dbReference type="CDD" id="cd00075">
    <property type="entry name" value="HATPase"/>
    <property type="match status" value="1"/>
</dbReference>
<evidence type="ECO:0000256" key="13">
    <source>
        <dbReference type="ARBA" id="ARBA00023136"/>
    </source>
</evidence>
<dbReference type="RefSeq" id="WP_102247851.1">
    <property type="nucleotide sequence ID" value="NZ_CP025682.1"/>
</dbReference>
<evidence type="ECO:0000313" key="17">
    <source>
        <dbReference type="EMBL" id="AUN95806.1"/>
    </source>
</evidence>
<dbReference type="SUPFAM" id="SSF47384">
    <property type="entry name" value="Homodimeric domain of signal transducing histidine kinase"/>
    <property type="match status" value="1"/>
</dbReference>
<dbReference type="SMART" id="SM00387">
    <property type="entry name" value="HATPase_c"/>
    <property type="match status" value="1"/>
</dbReference>
<dbReference type="InterPro" id="IPR036890">
    <property type="entry name" value="HATPase_C_sf"/>
</dbReference>
<comment type="subcellular location">
    <subcellularLocation>
        <location evidence="2">Cell inner membrane</location>
        <topology evidence="2">Multi-pass membrane protein</topology>
    </subcellularLocation>
</comment>
<evidence type="ECO:0000256" key="11">
    <source>
        <dbReference type="ARBA" id="ARBA00022989"/>
    </source>
</evidence>
<keyword evidence="10 14" id="KW-0067">ATP-binding</keyword>
<organism evidence="17 18">
    <name type="scientific">Pseudazoarcus pumilus</name>
    <dbReference type="NCBI Taxonomy" id="2067960"/>
    <lineage>
        <taxon>Bacteria</taxon>
        <taxon>Pseudomonadati</taxon>
        <taxon>Pseudomonadota</taxon>
        <taxon>Betaproteobacteria</taxon>
        <taxon>Rhodocyclales</taxon>
        <taxon>Zoogloeaceae</taxon>
        <taxon>Pseudazoarcus</taxon>
    </lineage>
</organism>
<dbReference type="Gene3D" id="1.10.287.130">
    <property type="match status" value="1"/>
</dbReference>
<evidence type="ECO:0000256" key="1">
    <source>
        <dbReference type="ARBA" id="ARBA00000085"/>
    </source>
</evidence>
<feature type="transmembrane region" description="Helical" evidence="14">
    <location>
        <begin position="164"/>
        <end position="183"/>
    </location>
</feature>
<dbReference type="InterPro" id="IPR036097">
    <property type="entry name" value="HisK_dim/P_sf"/>
</dbReference>
<dbReference type="Proteomes" id="UP000242205">
    <property type="component" value="Chromosome"/>
</dbReference>
<dbReference type="PROSITE" id="PS50885">
    <property type="entry name" value="HAMP"/>
    <property type="match status" value="1"/>
</dbReference>
<feature type="transmembrane region" description="Helical" evidence="14">
    <location>
        <begin position="12"/>
        <end position="30"/>
    </location>
</feature>
<evidence type="ECO:0000313" key="18">
    <source>
        <dbReference type="Proteomes" id="UP000242205"/>
    </source>
</evidence>
<dbReference type="GO" id="GO:0005524">
    <property type="term" value="F:ATP binding"/>
    <property type="evidence" value="ECO:0007669"/>
    <property type="project" value="UniProtKB-KW"/>
</dbReference>